<accession>A0AAD5I873</accession>
<dbReference type="EMBL" id="JAJSOW010000108">
    <property type="protein sequence ID" value="KAI9153261.1"/>
    <property type="molecule type" value="Genomic_DNA"/>
</dbReference>
<gene>
    <name evidence="2" type="ORF">LWI28_008536</name>
</gene>
<dbReference type="Proteomes" id="UP001064489">
    <property type="component" value="Chromosome 11"/>
</dbReference>
<evidence type="ECO:0000313" key="3">
    <source>
        <dbReference type="Proteomes" id="UP001064489"/>
    </source>
</evidence>
<name>A0AAD5I873_ACENE</name>
<keyword evidence="3" id="KW-1185">Reference proteome</keyword>
<evidence type="ECO:0000256" key="1">
    <source>
        <dbReference type="SAM" id="Phobius"/>
    </source>
</evidence>
<proteinExistence type="predicted"/>
<comment type="caution">
    <text evidence="2">The sequence shown here is derived from an EMBL/GenBank/DDBJ whole genome shotgun (WGS) entry which is preliminary data.</text>
</comment>
<reference evidence="2" key="1">
    <citation type="journal article" date="2022" name="Plant J.">
        <title>Strategies of tolerance reflected in two North American maple genomes.</title>
        <authorList>
            <person name="McEvoy S.L."/>
            <person name="Sezen U.U."/>
            <person name="Trouern-Trend A."/>
            <person name="McMahon S.M."/>
            <person name="Schaberg P.G."/>
            <person name="Yang J."/>
            <person name="Wegrzyn J.L."/>
            <person name="Swenson N.G."/>
        </authorList>
    </citation>
    <scope>NUCLEOTIDE SEQUENCE</scope>
    <source>
        <strain evidence="2">91603</strain>
    </source>
</reference>
<sequence>MDTQLGISNPSTQIVKSSFSLASAISFVSASVGAFPPLVILNISERTSTISATRFAAPFLPTTTPSPSLLRALVNGNHVRLFEVYVTVSNSVLCWSFLTCDDDDDYV</sequence>
<protein>
    <submittedName>
        <fullName evidence="2">Uncharacterized protein</fullName>
    </submittedName>
</protein>
<keyword evidence="1" id="KW-0812">Transmembrane</keyword>
<feature type="transmembrane region" description="Helical" evidence="1">
    <location>
        <begin position="20"/>
        <end position="41"/>
    </location>
</feature>
<evidence type="ECO:0000313" key="2">
    <source>
        <dbReference type="EMBL" id="KAI9153261.1"/>
    </source>
</evidence>
<reference evidence="2" key="2">
    <citation type="submission" date="2023-02" db="EMBL/GenBank/DDBJ databases">
        <authorList>
            <person name="Swenson N.G."/>
            <person name="Wegrzyn J.L."/>
            <person name="Mcevoy S.L."/>
        </authorList>
    </citation>
    <scope>NUCLEOTIDE SEQUENCE</scope>
    <source>
        <strain evidence="2">91603</strain>
        <tissue evidence="2">Leaf</tissue>
    </source>
</reference>
<organism evidence="2 3">
    <name type="scientific">Acer negundo</name>
    <name type="common">Box elder</name>
    <dbReference type="NCBI Taxonomy" id="4023"/>
    <lineage>
        <taxon>Eukaryota</taxon>
        <taxon>Viridiplantae</taxon>
        <taxon>Streptophyta</taxon>
        <taxon>Embryophyta</taxon>
        <taxon>Tracheophyta</taxon>
        <taxon>Spermatophyta</taxon>
        <taxon>Magnoliopsida</taxon>
        <taxon>eudicotyledons</taxon>
        <taxon>Gunneridae</taxon>
        <taxon>Pentapetalae</taxon>
        <taxon>rosids</taxon>
        <taxon>malvids</taxon>
        <taxon>Sapindales</taxon>
        <taxon>Sapindaceae</taxon>
        <taxon>Hippocastanoideae</taxon>
        <taxon>Acereae</taxon>
        <taxon>Acer</taxon>
    </lineage>
</organism>
<dbReference type="AlphaFoldDB" id="A0AAD5I873"/>
<keyword evidence="1" id="KW-1133">Transmembrane helix</keyword>
<keyword evidence="1" id="KW-0472">Membrane</keyword>